<reference evidence="2" key="1">
    <citation type="submission" date="2022-11" db="UniProtKB">
        <authorList>
            <consortium name="WormBaseParasite"/>
        </authorList>
    </citation>
    <scope>IDENTIFICATION</scope>
</reference>
<dbReference type="Proteomes" id="UP000887574">
    <property type="component" value="Unplaced"/>
</dbReference>
<organism evidence="1 2">
    <name type="scientific">Ditylenchus dipsaci</name>
    <dbReference type="NCBI Taxonomy" id="166011"/>
    <lineage>
        <taxon>Eukaryota</taxon>
        <taxon>Metazoa</taxon>
        <taxon>Ecdysozoa</taxon>
        <taxon>Nematoda</taxon>
        <taxon>Chromadorea</taxon>
        <taxon>Rhabditida</taxon>
        <taxon>Tylenchina</taxon>
        <taxon>Tylenchomorpha</taxon>
        <taxon>Sphaerularioidea</taxon>
        <taxon>Anguinidae</taxon>
        <taxon>Anguininae</taxon>
        <taxon>Ditylenchus</taxon>
    </lineage>
</organism>
<proteinExistence type="predicted"/>
<evidence type="ECO:0000313" key="2">
    <source>
        <dbReference type="WBParaSite" id="jg26748"/>
    </source>
</evidence>
<dbReference type="WBParaSite" id="jg26748">
    <property type="protein sequence ID" value="jg26748"/>
    <property type="gene ID" value="jg26748"/>
</dbReference>
<dbReference type="AlphaFoldDB" id="A0A915E4X9"/>
<evidence type="ECO:0000313" key="1">
    <source>
        <dbReference type="Proteomes" id="UP000887574"/>
    </source>
</evidence>
<name>A0A915E4X9_9BILA</name>
<protein>
    <submittedName>
        <fullName evidence="2">Uncharacterized protein</fullName>
    </submittedName>
</protein>
<keyword evidence="1" id="KW-1185">Reference proteome</keyword>
<sequence>MGYLNDGMEPELYNELYNYQHLIPLKTTELREMRKMVLPCFSVYLSSQFLEIQALRSVPAFWSLKICKPSGVRSECVVSFFYWNLKRKRRQSKK</sequence>
<accession>A0A915E4X9</accession>